<evidence type="ECO:0000256" key="1">
    <source>
        <dbReference type="ARBA" id="ARBA00022801"/>
    </source>
</evidence>
<dbReference type="PATRIC" id="fig|1068978.7.peg.1695"/>
<accession>A0A076MRX3</accession>
<proteinExistence type="predicted"/>
<keyword evidence="1 4" id="KW-0378">Hydrolase</keyword>
<evidence type="ECO:0000259" key="3">
    <source>
        <dbReference type="Pfam" id="PF12706"/>
    </source>
</evidence>
<dbReference type="eggNOG" id="COG2220">
    <property type="taxonomic scope" value="Bacteria"/>
</dbReference>
<name>A0A076MRX3_AMYME</name>
<dbReference type="KEGG" id="amq:AMETH_1609"/>
<organism evidence="4 5">
    <name type="scientific">Amycolatopsis methanolica 239</name>
    <dbReference type="NCBI Taxonomy" id="1068978"/>
    <lineage>
        <taxon>Bacteria</taxon>
        <taxon>Bacillati</taxon>
        <taxon>Actinomycetota</taxon>
        <taxon>Actinomycetes</taxon>
        <taxon>Pseudonocardiales</taxon>
        <taxon>Pseudonocardiaceae</taxon>
        <taxon>Amycolatopsis</taxon>
        <taxon>Amycolatopsis methanolica group</taxon>
    </lineage>
</organism>
<dbReference type="SUPFAM" id="SSF56281">
    <property type="entry name" value="Metallo-hydrolase/oxidoreductase"/>
    <property type="match status" value="1"/>
</dbReference>
<dbReference type="Pfam" id="PF12706">
    <property type="entry name" value="Lactamase_B_2"/>
    <property type="match status" value="1"/>
</dbReference>
<dbReference type="AlphaFoldDB" id="A0A076MRX3"/>
<dbReference type="STRING" id="1068978.AMETH_1609"/>
<dbReference type="InterPro" id="IPR050114">
    <property type="entry name" value="UPF0173_UPF0282_UlaG_hydrolase"/>
</dbReference>
<evidence type="ECO:0000313" key="5">
    <source>
        <dbReference type="Proteomes" id="UP000062973"/>
    </source>
</evidence>
<dbReference type="Gene3D" id="3.60.15.10">
    <property type="entry name" value="Ribonuclease Z/Hydroxyacylglutathione hydrolase-like"/>
    <property type="match status" value="1"/>
</dbReference>
<protein>
    <submittedName>
        <fullName evidence="4">Zn-dependent hydrolase of the beta-lactamase fold-like protein</fullName>
    </submittedName>
</protein>
<dbReference type="PANTHER" id="PTHR43546">
    <property type="entry name" value="UPF0173 METAL-DEPENDENT HYDROLASE MJ1163-RELATED"/>
    <property type="match status" value="1"/>
</dbReference>
<feature type="region of interest" description="Disordered" evidence="2">
    <location>
        <begin position="37"/>
        <end position="57"/>
    </location>
</feature>
<dbReference type="PANTHER" id="PTHR43546:SF9">
    <property type="entry name" value="L-ASCORBATE-6-PHOSPHATE LACTONASE ULAG-RELATED"/>
    <property type="match status" value="1"/>
</dbReference>
<evidence type="ECO:0000313" key="4">
    <source>
        <dbReference type="EMBL" id="AIJ21701.1"/>
    </source>
</evidence>
<sequence length="261" mass="27604">MRRWVLVMANGVQVTYVGGPTLLLEVGGKRFLTDPTFSPAGVHEPTPGRPLTKTEGPGLSAAEIGPVDAVLLSHDQHADNLDPDGRRYVEEALLTLTTPSGARRLGGTAQGLAPWHQLHIGPVAVTAVPAQHGPKGSEELTGEVIGFVLTGQDLPTVYVSGDNASLDVVRDISRRLRRLDLAVLFAGAARTSLFDGAPLTLTSEDAAEAAHALRARNIVPVHTRGWAHFSEGPDEVRKAFAGAGLSDRLHVLEPGESTHIS</sequence>
<dbReference type="EMBL" id="CP009110">
    <property type="protein sequence ID" value="AIJ21701.1"/>
    <property type="molecule type" value="Genomic_DNA"/>
</dbReference>
<dbReference type="GO" id="GO:0016787">
    <property type="term" value="F:hydrolase activity"/>
    <property type="evidence" value="ECO:0007669"/>
    <property type="project" value="UniProtKB-KW"/>
</dbReference>
<dbReference type="InterPro" id="IPR001279">
    <property type="entry name" value="Metallo-B-lactamas"/>
</dbReference>
<keyword evidence="5" id="KW-1185">Reference proteome</keyword>
<reference evidence="4 5" key="1">
    <citation type="submission" date="2014-07" db="EMBL/GenBank/DDBJ databases">
        <title>Whole Genome Sequence of the Amycolatopsis methanolica 239.</title>
        <authorList>
            <person name="Tang B."/>
        </authorList>
    </citation>
    <scope>NUCLEOTIDE SEQUENCE [LARGE SCALE GENOMIC DNA]</scope>
    <source>
        <strain evidence="4 5">239</strain>
    </source>
</reference>
<gene>
    <name evidence="4" type="ORF">AMETH_1609</name>
</gene>
<feature type="domain" description="Metallo-beta-lactamase" evidence="3">
    <location>
        <begin position="30"/>
        <end position="222"/>
    </location>
</feature>
<dbReference type="Proteomes" id="UP000062973">
    <property type="component" value="Chromosome"/>
</dbReference>
<dbReference type="HOGENOM" id="CLU_051050_1_0_11"/>
<evidence type="ECO:0000256" key="2">
    <source>
        <dbReference type="SAM" id="MobiDB-lite"/>
    </source>
</evidence>
<dbReference type="InterPro" id="IPR036866">
    <property type="entry name" value="RibonucZ/Hydroxyglut_hydro"/>
</dbReference>